<evidence type="ECO:0000313" key="3">
    <source>
        <dbReference type="Proteomes" id="UP000064137"/>
    </source>
</evidence>
<dbReference type="SUPFAM" id="SSF51004">
    <property type="entry name" value="C-terminal (heme d1) domain of cytochrome cd1-nitrite reductase"/>
    <property type="match status" value="1"/>
</dbReference>
<dbReference type="Proteomes" id="UP000064137">
    <property type="component" value="Chromosome"/>
</dbReference>
<dbReference type="KEGG" id="por:APT59_19240"/>
<dbReference type="PANTHER" id="PTHR47197">
    <property type="entry name" value="PROTEIN NIRF"/>
    <property type="match status" value="1"/>
</dbReference>
<dbReference type="Gene3D" id="2.130.10.10">
    <property type="entry name" value="YVTN repeat-like/Quinoprotein amine dehydrogenase"/>
    <property type="match status" value="1"/>
</dbReference>
<reference evidence="2 3" key="1">
    <citation type="submission" date="2016-01" db="EMBL/GenBank/DDBJ databases">
        <title>Annotation of Pseudomonas oryzihabitans USDA-ARS-USMARC-56511.</title>
        <authorList>
            <person name="Harhay G.P."/>
            <person name="Harhay D.M."/>
            <person name="Smith T.P.L."/>
            <person name="Bono J.L."/>
            <person name="Heaton M.P."/>
            <person name="Clawson M.L."/>
            <person name="Chitko-Mckown C.G."/>
            <person name="Capik S.F."/>
            <person name="DeDonder K.D."/>
            <person name="Apley M.D."/>
            <person name="Lubbers B.V."/>
            <person name="White B.J."/>
            <person name="Larson R.L."/>
        </authorList>
    </citation>
    <scope>NUCLEOTIDE SEQUENCE [LARGE SCALE GENOMIC DNA]</scope>
    <source>
        <strain evidence="2 3">USDA-ARS-USMARC-56511</strain>
    </source>
</reference>
<dbReference type="OrthoDB" id="7197435at2"/>
<dbReference type="GO" id="GO:0005524">
    <property type="term" value="F:ATP binding"/>
    <property type="evidence" value="ECO:0007669"/>
    <property type="project" value="UniProtKB-KW"/>
</dbReference>
<dbReference type="AlphaFoldDB" id="A0A0U4XX41"/>
<keyword evidence="2" id="KW-0547">Nucleotide-binding</keyword>
<dbReference type="SUPFAM" id="SSF50956">
    <property type="entry name" value="Thermostable phytase (3-phytase)"/>
    <property type="match status" value="1"/>
</dbReference>
<evidence type="ECO:0000256" key="1">
    <source>
        <dbReference type="SAM" id="SignalP"/>
    </source>
</evidence>
<dbReference type="InterPro" id="IPR051200">
    <property type="entry name" value="Host-pathogen_enzymatic-act"/>
</dbReference>
<organism evidence="2 3">
    <name type="scientific">Pseudomonas oryzihabitans</name>
    <dbReference type="NCBI Taxonomy" id="47885"/>
    <lineage>
        <taxon>Bacteria</taxon>
        <taxon>Pseudomonadati</taxon>
        <taxon>Pseudomonadota</taxon>
        <taxon>Gammaproteobacteria</taxon>
        <taxon>Pseudomonadales</taxon>
        <taxon>Pseudomonadaceae</taxon>
        <taxon>Pseudomonas</taxon>
    </lineage>
</organism>
<accession>A0A0U4XX41</accession>
<protein>
    <submittedName>
        <fullName evidence="2">ATP-binding protein</fullName>
    </submittedName>
</protein>
<evidence type="ECO:0000313" key="2">
    <source>
        <dbReference type="EMBL" id="ALZ86233.1"/>
    </source>
</evidence>
<feature type="chain" id="PRO_5006854299" evidence="1">
    <location>
        <begin position="31"/>
        <end position="468"/>
    </location>
</feature>
<keyword evidence="2" id="KW-0067">ATP-binding</keyword>
<dbReference type="InterPro" id="IPR011048">
    <property type="entry name" value="Haem_d1_sf"/>
</dbReference>
<proteinExistence type="predicted"/>
<name>A0A0U4XX41_9PSED</name>
<dbReference type="InterPro" id="IPR015943">
    <property type="entry name" value="WD40/YVTN_repeat-like_dom_sf"/>
</dbReference>
<dbReference type="RefSeq" id="WP_059316334.1">
    <property type="nucleotide sequence ID" value="NZ_CP013987.1"/>
</dbReference>
<dbReference type="EMBL" id="CP013987">
    <property type="protein sequence ID" value="ALZ86233.1"/>
    <property type="molecule type" value="Genomic_DNA"/>
</dbReference>
<keyword evidence="1" id="KW-0732">Signal</keyword>
<gene>
    <name evidence="2" type="ORF">APT59_19240</name>
</gene>
<dbReference type="PANTHER" id="PTHR47197:SF3">
    <property type="entry name" value="DIHYDRO-HEME D1 DEHYDROGENASE"/>
    <property type="match status" value="1"/>
</dbReference>
<feature type="signal peptide" evidence="1">
    <location>
        <begin position="1"/>
        <end position="30"/>
    </location>
</feature>
<sequence length="468" mass="48921">MNIAPASSAKGRRVFSVTLLAALLALGGQAAQARSSFEAPDPDYHGEIKASPVAGTAILAGSEVNLDGRGFTPGQQITLSRGGVALNPDAAYVADAQGNFKATVRIPEDAAPGQHPIVISTAQPSGAAVFPLKVSPVVPVSGADGYGLTSVKLVPGLYQVDISGKSGALFVTSAVGRSPVKVSQLLKLDPKDLSIERQITPAAAQGEDSGVYAVYGVAVDDRNGNVWTTNTRQNTVAVYRQSDLGLVKQFEPGIVFHAHTVVVDEKLDRAFASAAITPDIISFDAKAPALRKRITIESGVRGERFAVVGLYLDPAVHKLYAVSMKTNEAAVIDAKTETVEKVFPLQGAKTPMGVAHDPQTDRLFITAQGSDNLLIVDAKTGQTLHNVTTGAGALNVAFDPVKRLAYVTNRGAGTLTVVDPDGNIKANLELGTYPNHAVVDAKGVVYAVNKAKGQDDAEGDRITRVMAK</sequence>